<dbReference type="PROSITE" id="PS50011">
    <property type="entry name" value="PROTEIN_KINASE_DOM"/>
    <property type="match status" value="1"/>
</dbReference>
<evidence type="ECO:0000313" key="11">
    <source>
        <dbReference type="Proteomes" id="UP000789739"/>
    </source>
</evidence>
<evidence type="ECO:0000256" key="8">
    <source>
        <dbReference type="ARBA" id="ARBA00048679"/>
    </source>
</evidence>
<evidence type="ECO:0000256" key="7">
    <source>
        <dbReference type="ARBA" id="ARBA00047899"/>
    </source>
</evidence>
<keyword evidence="4" id="KW-0547">Nucleotide-binding</keyword>
<dbReference type="InterPro" id="IPR050236">
    <property type="entry name" value="Ser_Thr_kinase_AGC"/>
</dbReference>
<evidence type="ECO:0000313" key="10">
    <source>
        <dbReference type="EMBL" id="CAG8592669.1"/>
    </source>
</evidence>
<dbReference type="InterPro" id="IPR000719">
    <property type="entry name" value="Prot_kinase_dom"/>
</dbReference>
<dbReference type="PANTHER" id="PTHR24356:SF163">
    <property type="entry name" value="3-PHOSPHOINOSITIDE-DEPENDENT PROTEIN KINASE 1-RELATED"/>
    <property type="match status" value="1"/>
</dbReference>
<sequence>MHIKVTDFGTAKILGKNVDGETDDRANSFVGTAEYVSPELLKEKAACRPPFKGGNEYMTFQKIVHLDYNFPEGFPPVAKDLVKKLLVLNPAERLGAGGKAGVQQLKSHPFFDGVQWDTLWQQTAPRLLPYLPPKPHEEELRADTSIYEKKISSVSVDNGNSPVTSGLEARDPFRLESWASTDGSEKIDPVRAGKLEEQKRTSAQWLPFLLRSELILRTGPINKRKGFFSKRRLLILTDFPRLIYVDQEKMTQKGEIYWSSRMVVELKNKKHFFVHTPRKTYYFEDPNGTASDWVNKINAVLIENYGGML</sequence>
<comment type="caution">
    <text evidence="10">The sequence shown here is derived from an EMBL/GenBank/DDBJ whole genome shotgun (WGS) entry which is preliminary data.</text>
</comment>
<feature type="domain" description="Protein kinase" evidence="9">
    <location>
        <begin position="1"/>
        <end position="111"/>
    </location>
</feature>
<evidence type="ECO:0000256" key="1">
    <source>
        <dbReference type="ARBA" id="ARBA00012513"/>
    </source>
</evidence>
<dbReference type="PANTHER" id="PTHR24356">
    <property type="entry name" value="SERINE/THREONINE-PROTEIN KINASE"/>
    <property type="match status" value="1"/>
</dbReference>
<keyword evidence="2" id="KW-0723">Serine/threonine-protein kinase</keyword>
<dbReference type="InterPro" id="IPR033931">
    <property type="entry name" value="PDK1-typ_PH"/>
</dbReference>
<evidence type="ECO:0000256" key="4">
    <source>
        <dbReference type="ARBA" id="ARBA00022741"/>
    </source>
</evidence>
<dbReference type="InterPro" id="IPR011993">
    <property type="entry name" value="PH-like_dom_sf"/>
</dbReference>
<dbReference type="Proteomes" id="UP000789739">
    <property type="component" value="Unassembled WGS sequence"/>
</dbReference>
<dbReference type="CDD" id="cd01262">
    <property type="entry name" value="PH_PDK1"/>
    <property type="match status" value="1"/>
</dbReference>
<dbReference type="Pfam" id="PF14593">
    <property type="entry name" value="PH_3"/>
    <property type="match status" value="1"/>
</dbReference>
<dbReference type="EC" id="2.7.11.1" evidence="1"/>
<keyword evidence="3" id="KW-0808">Transferase</keyword>
<evidence type="ECO:0000256" key="6">
    <source>
        <dbReference type="ARBA" id="ARBA00022840"/>
    </source>
</evidence>
<evidence type="ECO:0000256" key="2">
    <source>
        <dbReference type="ARBA" id="ARBA00022527"/>
    </source>
</evidence>
<dbReference type="GO" id="GO:0035556">
    <property type="term" value="P:intracellular signal transduction"/>
    <property type="evidence" value="ECO:0007669"/>
    <property type="project" value="TreeGrafter"/>
</dbReference>
<accession>A0A9N9C935</accession>
<dbReference type="GO" id="GO:0005524">
    <property type="term" value="F:ATP binding"/>
    <property type="evidence" value="ECO:0007669"/>
    <property type="project" value="UniProtKB-KW"/>
</dbReference>
<dbReference type="SUPFAM" id="SSF50729">
    <property type="entry name" value="PH domain-like"/>
    <property type="match status" value="1"/>
</dbReference>
<comment type="catalytic activity">
    <reaction evidence="7">
        <text>L-threonyl-[protein] + ATP = O-phospho-L-threonyl-[protein] + ADP + H(+)</text>
        <dbReference type="Rhea" id="RHEA:46608"/>
        <dbReference type="Rhea" id="RHEA-COMP:11060"/>
        <dbReference type="Rhea" id="RHEA-COMP:11605"/>
        <dbReference type="ChEBI" id="CHEBI:15378"/>
        <dbReference type="ChEBI" id="CHEBI:30013"/>
        <dbReference type="ChEBI" id="CHEBI:30616"/>
        <dbReference type="ChEBI" id="CHEBI:61977"/>
        <dbReference type="ChEBI" id="CHEBI:456216"/>
        <dbReference type="EC" id="2.7.11.1"/>
    </reaction>
</comment>
<evidence type="ECO:0000256" key="3">
    <source>
        <dbReference type="ARBA" id="ARBA00022679"/>
    </source>
</evidence>
<dbReference type="AlphaFoldDB" id="A0A9N9C935"/>
<dbReference type="OrthoDB" id="347657at2759"/>
<keyword evidence="11" id="KW-1185">Reference proteome</keyword>
<evidence type="ECO:0000259" key="9">
    <source>
        <dbReference type="PROSITE" id="PS50011"/>
    </source>
</evidence>
<dbReference type="InterPro" id="IPR011009">
    <property type="entry name" value="Kinase-like_dom_sf"/>
</dbReference>
<keyword evidence="5" id="KW-0418">Kinase</keyword>
<organism evidence="10 11">
    <name type="scientific">Paraglomus brasilianum</name>
    <dbReference type="NCBI Taxonomy" id="144538"/>
    <lineage>
        <taxon>Eukaryota</taxon>
        <taxon>Fungi</taxon>
        <taxon>Fungi incertae sedis</taxon>
        <taxon>Mucoromycota</taxon>
        <taxon>Glomeromycotina</taxon>
        <taxon>Glomeromycetes</taxon>
        <taxon>Paraglomerales</taxon>
        <taxon>Paraglomeraceae</taxon>
        <taxon>Paraglomus</taxon>
    </lineage>
</organism>
<dbReference type="GO" id="GO:0004674">
    <property type="term" value="F:protein serine/threonine kinase activity"/>
    <property type="evidence" value="ECO:0007669"/>
    <property type="project" value="UniProtKB-KW"/>
</dbReference>
<dbReference type="Gene3D" id="1.10.510.10">
    <property type="entry name" value="Transferase(Phosphotransferase) domain 1"/>
    <property type="match status" value="2"/>
</dbReference>
<proteinExistence type="predicted"/>
<name>A0A9N9C935_9GLOM</name>
<dbReference type="EMBL" id="CAJVPI010001070">
    <property type="protein sequence ID" value="CAG8592669.1"/>
    <property type="molecule type" value="Genomic_DNA"/>
</dbReference>
<protein>
    <recommendedName>
        <fullName evidence="1">non-specific serine/threonine protein kinase</fullName>
        <ecNumber evidence="1">2.7.11.1</ecNumber>
    </recommendedName>
</protein>
<gene>
    <name evidence="10" type="ORF">PBRASI_LOCUS7209</name>
</gene>
<dbReference type="Gene3D" id="2.30.29.30">
    <property type="entry name" value="Pleckstrin-homology domain (PH domain)/Phosphotyrosine-binding domain (PTB)"/>
    <property type="match status" value="1"/>
</dbReference>
<keyword evidence="6" id="KW-0067">ATP-binding</keyword>
<reference evidence="10" key="1">
    <citation type="submission" date="2021-06" db="EMBL/GenBank/DDBJ databases">
        <authorList>
            <person name="Kallberg Y."/>
            <person name="Tangrot J."/>
            <person name="Rosling A."/>
        </authorList>
    </citation>
    <scope>NUCLEOTIDE SEQUENCE</scope>
    <source>
        <strain evidence="10">BR232B</strain>
    </source>
</reference>
<dbReference type="SUPFAM" id="SSF56112">
    <property type="entry name" value="Protein kinase-like (PK-like)"/>
    <property type="match status" value="1"/>
</dbReference>
<comment type="catalytic activity">
    <reaction evidence="8">
        <text>L-seryl-[protein] + ATP = O-phospho-L-seryl-[protein] + ADP + H(+)</text>
        <dbReference type="Rhea" id="RHEA:17989"/>
        <dbReference type="Rhea" id="RHEA-COMP:9863"/>
        <dbReference type="Rhea" id="RHEA-COMP:11604"/>
        <dbReference type="ChEBI" id="CHEBI:15378"/>
        <dbReference type="ChEBI" id="CHEBI:29999"/>
        <dbReference type="ChEBI" id="CHEBI:30616"/>
        <dbReference type="ChEBI" id="CHEBI:83421"/>
        <dbReference type="ChEBI" id="CHEBI:456216"/>
        <dbReference type="EC" id="2.7.11.1"/>
    </reaction>
</comment>
<evidence type="ECO:0000256" key="5">
    <source>
        <dbReference type="ARBA" id="ARBA00022777"/>
    </source>
</evidence>